<dbReference type="GO" id="GO:0008168">
    <property type="term" value="F:methyltransferase activity"/>
    <property type="evidence" value="ECO:0007669"/>
    <property type="project" value="UniProtKB-KW"/>
</dbReference>
<evidence type="ECO:0000259" key="2">
    <source>
        <dbReference type="Pfam" id="PF13383"/>
    </source>
</evidence>
<dbReference type="Pfam" id="PF13383">
    <property type="entry name" value="Methyltransf_22"/>
    <property type="match status" value="1"/>
</dbReference>
<reference evidence="3 4" key="1">
    <citation type="journal article" date="2021" name="Elife">
        <title>Chloroplast acquisition without the gene transfer in kleptoplastic sea slugs, Plakobranchus ocellatus.</title>
        <authorList>
            <person name="Maeda T."/>
            <person name="Takahashi S."/>
            <person name="Yoshida T."/>
            <person name="Shimamura S."/>
            <person name="Takaki Y."/>
            <person name="Nagai Y."/>
            <person name="Toyoda A."/>
            <person name="Suzuki Y."/>
            <person name="Arimoto A."/>
            <person name="Ishii H."/>
            <person name="Satoh N."/>
            <person name="Nishiyama T."/>
            <person name="Hasebe M."/>
            <person name="Maruyama T."/>
            <person name="Minagawa J."/>
            <person name="Obokata J."/>
            <person name="Shigenobu S."/>
        </authorList>
    </citation>
    <scope>NUCLEOTIDE SEQUENCE [LARGE SCALE GENOMIC DNA]</scope>
</reference>
<evidence type="ECO:0000313" key="4">
    <source>
        <dbReference type="Proteomes" id="UP000762676"/>
    </source>
</evidence>
<dbReference type="PANTHER" id="PTHR32026:SF10">
    <property type="entry name" value="METHYLTRANSFERASE-LIKE PROTEIN 24-RELATED"/>
    <property type="match status" value="1"/>
</dbReference>
<keyword evidence="1" id="KW-0472">Membrane</keyword>
<dbReference type="InterPro" id="IPR029063">
    <property type="entry name" value="SAM-dependent_MTases_sf"/>
</dbReference>
<feature type="transmembrane region" description="Helical" evidence="1">
    <location>
        <begin position="12"/>
        <end position="31"/>
    </location>
</feature>
<dbReference type="SUPFAM" id="SSF53335">
    <property type="entry name" value="S-adenosyl-L-methionine-dependent methyltransferases"/>
    <property type="match status" value="1"/>
</dbReference>
<keyword evidence="1" id="KW-1133">Transmembrane helix</keyword>
<proteinExistence type="predicted"/>
<keyword evidence="3" id="KW-0489">Methyltransferase</keyword>
<dbReference type="AlphaFoldDB" id="A0AAV4JGR8"/>
<protein>
    <submittedName>
        <fullName evidence="3">Methyltransferase-like protein 24</fullName>
    </submittedName>
</protein>
<keyword evidence="4" id="KW-1185">Reference proteome</keyword>
<evidence type="ECO:0000313" key="3">
    <source>
        <dbReference type="EMBL" id="GFS21989.1"/>
    </source>
</evidence>
<dbReference type="EMBL" id="BMAT01013879">
    <property type="protein sequence ID" value="GFS21989.1"/>
    <property type="molecule type" value="Genomic_DNA"/>
</dbReference>
<dbReference type="GO" id="GO:0032259">
    <property type="term" value="P:methylation"/>
    <property type="evidence" value="ECO:0007669"/>
    <property type="project" value="UniProtKB-KW"/>
</dbReference>
<dbReference type="PANTHER" id="PTHR32026">
    <property type="entry name" value="METHYLTRANSFERASE-LIKE PROTEIN 24"/>
    <property type="match status" value="1"/>
</dbReference>
<comment type="caution">
    <text evidence="3">The sequence shown here is derived from an EMBL/GenBank/DDBJ whole genome shotgun (WGS) entry which is preliminary data.</text>
</comment>
<evidence type="ECO:0000256" key="1">
    <source>
        <dbReference type="SAM" id="Phobius"/>
    </source>
</evidence>
<accession>A0AAV4JGR8</accession>
<name>A0AAV4JGR8_9GAST</name>
<feature type="domain" description="Methyltransferase" evidence="2">
    <location>
        <begin position="74"/>
        <end position="292"/>
    </location>
</feature>
<organism evidence="3 4">
    <name type="scientific">Elysia marginata</name>
    <dbReference type="NCBI Taxonomy" id="1093978"/>
    <lineage>
        <taxon>Eukaryota</taxon>
        <taxon>Metazoa</taxon>
        <taxon>Spiralia</taxon>
        <taxon>Lophotrochozoa</taxon>
        <taxon>Mollusca</taxon>
        <taxon>Gastropoda</taxon>
        <taxon>Heterobranchia</taxon>
        <taxon>Euthyneura</taxon>
        <taxon>Panpulmonata</taxon>
        <taxon>Sacoglossa</taxon>
        <taxon>Placobranchoidea</taxon>
        <taxon>Plakobranchidae</taxon>
        <taxon>Elysia</taxon>
    </lineage>
</organism>
<sequence>MRPSLTAPKRRLAVLAAAACLVVMMIIFRPGHTLLTSDLQKYQSALRHAENVKVTGGKKRPVVVDYALADAKLRLYKKLFANKSRSMTPADPRNPYTVTQWWQAAALIHWFTESKPRYECETMKQLGNWAACMDAPYTITPPCLVYSFGIAFDFSFDDAMAKHGCEVHSFDPSMETEDHKRSDRVWFHNMGLSSRNTDGYLVKKNPLYMKTDQTWKIRTLTSIKEMLGHKRRVIDVLKIDIEGSEWEVLDNLMEAGELSMVRQLSIEFHLFPNTPPMIDYVSLYKIYSKLREDFGYLEYSVSPHPFYLKKGKYNVQGDSQFVNSLFPYPSSPPT</sequence>
<keyword evidence="1" id="KW-0812">Transmembrane</keyword>
<dbReference type="Proteomes" id="UP000762676">
    <property type="component" value="Unassembled WGS sequence"/>
</dbReference>
<dbReference type="InterPro" id="IPR026913">
    <property type="entry name" value="METTL24"/>
</dbReference>
<dbReference type="InterPro" id="IPR025714">
    <property type="entry name" value="Methyltranfer_dom"/>
</dbReference>
<gene>
    <name evidence="3" type="ORF">ElyMa_006938700</name>
</gene>
<keyword evidence="3" id="KW-0808">Transferase</keyword>
<dbReference type="Gene3D" id="3.40.50.150">
    <property type="entry name" value="Vaccinia Virus protein VP39"/>
    <property type="match status" value="1"/>
</dbReference>